<dbReference type="GeneID" id="71569559"/>
<dbReference type="Gene3D" id="3.40.50.300">
    <property type="entry name" value="P-loop containing nucleotide triphosphate hydrolases"/>
    <property type="match status" value="1"/>
</dbReference>
<organism evidence="5 6">
    <name type="scientific">Ornithobacterium rhinotracheale (strain ATCC 51463 / DSM 15997 / CCUG 23171 / CIP 104009 / LMG 9086)</name>
    <dbReference type="NCBI Taxonomy" id="867902"/>
    <lineage>
        <taxon>Bacteria</taxon>
        <taxon>Pseudomonadati</taxon>
        <taxon>Bacteroidota</taxon>
        <taxon>Flavobacteriia</taxon>
        <taxon>Flavobacteriales</taxon>
        <taxon>Weeksellaceae</taxon>
        <taxon>Ornithobacterium</taxon>
    </lineage>
</organism>
<dbReference type="InterPro" id="IPR025202">
    <property type="entry name" value="PLD-like_dom"/>
</dbReference>
<reference evidence="5 6" key="1">
    <citation type="submission" date="2012-06" db="EMBL/GenBank/DDBJ databases">
        <title>The complete genome of Ornithobacterium rhinotracheale DSM 15997.</title>
        <authorList>
            <consortium name="US DOE Joint Genome Institute (JGI-PGF)"/>
            <person name="Lucas S."/>
            <person name="Copeland A."/>
            <person name="Lapidus A."/>
            <person name="Goodwin L."/>
            <person name="Pitluck S."/>
            <person name="Peters L."/>
            <person name="Mikhailova N."/>
            <person name="Teshima H."/>
            <person name="Kyrpides N."/>
            <person name="Mavromatis K."/>
            <person name="Pagani I."/>
            <person name="Ivanova N."/>
            <person name="Ovchinnikova G."/>
            <person name="Zeytun A."/>
            <person name="Detter J.C."/>
            <person name="Han C."/>
            <person name="Land M."/>
            <person name="Hauser L."/>
            <person name="Markowitz V."/>
            <person name="Cheng J.-F."/>
            <person name="Hugenholtz P."/>
            <person name="Woyke T."/>
            <person name="Wu D."/>
            <person name="Lang E."/>
            <person name="Kopitz M."/>
            <person name="Brambilla E."/>
            <person name="Klenk H.-P."/>
            <person name="Eisen J.A."/>
        </authorList>
    </citation>
    <scope>NUCLEOTIDE SEQUENCE [LARGE SCALE GENOMIC DNA]</scope>
    <source>
        <strain evidence="6">ATCC 51463 / DSM 15997 / CCUG 23171 / LMG 9086</strain>
    </source>
</reference>
<dbReference type="PANTHER" id="PTHR45766">
    <property type="entry name" value="DNA ANNEALING HELICASE AND ENDONUCLEASE ZRANB3 FAMILY MEMBER"/>
    <property type="match status" value="1"/>
</dbReference>
<keyword evidence="6" id="KW-1185">Reference proteome</keyword>
<evidence type="ECO:0000256" key="1">
    <source>
        <dbReference type="ARBA" id="ARBA00022801"/>
    </source>
</evidence>
<dbReference type="RefSeq" id="WP_014790330.1">
    <property type="nucleotide sequence ID" value="NC_018016.1"/>
</dbReference>
<dbReference type="PROSITE" id="PS51194">
    <property type="entry name" value="HELICASE_CTER"/>
    <property type="match status" value="1"/>
</dbReference>
<feature type="domain" description="Helicase C-terminal" evidence="4">
    <location>
        <begin position="759"/>
        <end position="927"/>
    </location>
</feature>
<proteinExistence type="predicted"/>
<dbReference type="Proteomes" id="UP000006051">
    <property type="component" value="Chromosome"/>
</dbReference>
<dbReference type="InterPro" id="IPR027417">
    <property type="entry name" value="P-loop_NTPase"/>
</dbReference>
<dbReference type="EMBL" id="CP003283">
    <property type="protein sequence ID" value="AFL96709.1"/>
    <property type="molecule type" value="Genomic_DNA"/>
</dbReference>
<dbReference type="GO" id="GO:0016787">
    <property type="term" value="F:hydrolase activity"/>
    <property type="evidence" value="ECO:0007669"/>
    <property type="project" value="UniProtKB-KW"/>
</dbReference>
<protein>
    <submittedName>
        <fullName evidence="5">DNA/RNA helicase, superfamily II</fullName>
    </submittedName>
</protein>
<keyword evidence="5" id="KW-0347">Helicase</keyword>
<dbReference type="PATRIC" id="fig|867902.3.peg.491"/>
<dbReference type="AlphaFoldDB" id="I3ZYC5"/>
<dbReference type="eggNOG" id="COG1502">
    <property type="taxonomic scope" value="Bacteria"/>
</dbReference>
<evidence type="ECO:0000259" key="4">
    <source>
        <dbReference type="PROSITE" id="PS51194"/>
    </source>
</evidence>
<evidence type="ECO:0000259" key="3">
    <source>
        <dbReference type="PROSITE" id="PS51192"/>
    </source>
</evidence>
<dbReference type="Pfam" id="PF00176">
    <property type="entry name" value="SNF2-rel_dom"/>
    <property type="match status" value="1"/>
</dbReference>
<evidence type="ECO:0000313" key="5">
    <source>
        <dbReference type="EMBL" id="AFL96709.1"/>
    </source>
</evidence>
<name>I3ZYC5_ORNRL</name>
<dbReference type="Gene3D" id="3.30.870.10">
    <property type="entry name" value="Endonuclease Chain A"/>
    <property type="match status" value="1"/>
</dbReference>
<sequence>MINKSYCNTLVDNSSGLKMCDVLNDYLQQSSDYKEFCIATGYWDLPGLLLLLPNLIDFIKNGGKLKILIGKEPIVRPYQLKDLEEDDKVFPDFYIKRDIEQLNDTYRECAEFLLENCTEDENSPVEIRIYGQNEKQAFLHSKAYIFRNLLGTKSVGLIGSSNFTKKGLLDNSELNYLETTAHIVEFDNENSPLKGHKKWFYEKWNESERWNGRFIKEVLIKTSIGEKAQKSLEKRKNKLTPYEVYIKLLQHEFGEVINRENITELETYLPKEMIPLEYQFSAVNQCFFTMKKHGGFFLSDVVGLGKTVVGTLLIRQFLNAVDVQNRERKVLIITPPAIKSSWENIIERFDKDNTDPMAPHVTMITTGSIGKLIDDEEFEEALQEEIVGIEEFETPLDASNNYGLILIDESHKFRNSGTNMYQMLNQLIDDIYSNTGVYPYVGLLSATPQNNKPDDLKNQIYLFQRTPKESTLDKVEGRNLESFFTEINKKYDEIIKSPYAENWVGDSIEDFQKWKRKRDHDLHEISMELREKVLADVLVRRTRTDVKKYYAEDLTKQGIKFPEICGPHSLRYEMDEQLCHLFDETMNLIAPKPNFTFDDSEYLCYYRYRATEHLVSPENRKKYSTSNHDVGRVGKQLAKIMQISLVKRLESSFNAFKTSLYNLRRYTENMLIMLKEDCVFICPSLNINEELNTQKNGLSIEQCFDNIRKKIEKLNKEGRNEKNQNAEYKASDFKDEYKKLLEKDYQLIKMLCEKWQNNDYDPKLDNFKESINTVLFKKEMNTSGKLVIFTEALDTLKSLERAIKNKNHRPLVISAKNRKEKETIIRENFDANYEGEQKDDYDVIITTEVLAEGINLHRANVILNYDTPWNSTKLMQRIGRVNRIGSTNEKVHIFNFMPSAKGDHLINLVQKAHTKLQSFHTLFGEDSKIFSDAEKLSSYDDLKQFVEGEESPMQKYIGELKDYRDENPDRYQQIAEHSKALRVIVQGDNEAYFLVKNRKTRGLYIKHKNGDASPIPTLDFLEQFRANVIDKNELPFPENTAEIEEKVLLCFNRHFVKIAKVKESRPVKEAKKVIHELLANYDFNEKEEDLLNQAFYLLKKGDRSVAKIILAIDGYFKENALIKFTQEEAAKIISTRLNHILQGVEDKDGKAEILIGLITKPEK</sequence>
<dbReference type="InterPro" id="IPR038718">
    <property type="entry name" value="SNF2-like_sf"/>
</dbReference>
<dbReference type="SUPFAM" id="SSF52540">
    <property type="entry name" value="P-loop containing nucleoside triphosphate hydrolases"/>
    <property type="match status" value="2"/>
</dbReference>
<dbReference type="PANTHER" id="PTHR45766:SF6">
    <property type="entry name" value="SWI_SNF-RELATED MATRIX-ASSOCIATED ACTIN-DEPENDENT REGULATOR OF CHROMATIN SUBFAMILY A-LIKE PROTEIN 1"/>
    <property type="match status" value="1"/>
</dbReference>
<dbReference type="InterPro" id="IPR001650">
    <property type="entry name" value="Helicase_C-like"/>
</dbReference>
<keyword evidence="1" id="KW-0378">Hydrolase</keyword>
<accession>I3ZYC5</accession>
<dbReference type="HOGENOM" id="CLU_008466_1_1_10"/>
<feature type="coiled-coil region" evidence="2">
    <location>
        <begin position="704"/>
        <end position="743"/>
    </location>
</feature>
<keyword evidence="2" id="KW-0175">Coiled coil</keyword>
<feature type="domain" description="Helicase ATP-binding" evidence="3">
    <location>
        <begin position="287"/>
        <end position="466"/>
    </location>
</feature>
<evidence type="ECO:0000313" key="6">
    <source>
        <dbReference type="Proteomes" id="UP000006051"/>
    </source>
</evidence>
<dbReference type="InterPro" id="IPR049730">
    <property type="entry name" value="SNF2/RAD54-like_C"/>
</dbReference>
<dbReference type="PROSITE" id="PS51192">
    <property type="entry name" value="HELICASE_ATP_BIND_1"/>
    <property type="match status" value="1"/>
</dbReference>
<dbReference type="eggNOG" id="COG0553">
    <property type="taxonomic scope" value="Bacteria"/>
</dbReference>
<dbReference type="KEGG" id="orh:Ornrh_0504"/>
<dbReference type="Pfam" id="PF13091">
    <property type="entry name" value="PLDc_2"/>
    <property type="match status" value="1"/>
</dbReference>
<dbReference type="GO" id="GO:0004386">
    <property type="term" value="F:helicase activity"/>
    <property type="evidence" value="ECO:0007669"/>
    <property type="project" value="UniProtKB-KW"/>
</dbReference>
<dbReference type="STRING" id="867902.Ornrh_0504"/>
<dbReference type="InterPro" id="IPR000330">
    <property type="entry name" value="SNF2_N"/>
</dbReference>
<dbReference type="SMART" id="SM00490">
    <property type="entry name" value="HELICc"/>
    <property type="match status" value="1"/>
</dbReference>
<keyword evidence="5" id="KW-0067">ATP-binding</keyword>
<dbReference type="Gene3D" id="3.40.50.10810">
    <property type="entry name" value="Tandem AAA-ATPase domain"/>
    <property type="match status" value="1"/>
</dbReference>
<evidence type="ECO:0000256" key="2">
    <source>
        <dbReference type="SAM" id="Coils"/>
    </source>
</evidence>
<dbReference type="InterPro" id="IPR014001">
    <property type="entry name" value="Helicase_ATP-bd"/>
</dbReference>
<keyword evidence="5" id="KW-0547">Nucleotide-binding</keyword>
<dbReference type="GeneID" id="97257245"/>
<dbReference type="CDD" id="cd18793">
    <property type="entry name" value="SF2_C_SNF"/>
    <property type="match status" value="1"/>
</dbReference>
<gene>
    <name evidence="5" type="ordered locus">Ornrh_0504</name>
</gene>
<dbReference type="GO" id="GO:0005524">
    <property type="term" value="F:ATP binding"/>
    <property type="evidence" value="ECO:0007669"/>
    <property type="project" value="InterPro"/>
</dbReference>
<dbReference type="Pfam" id="PF00271">
    <property type="entry name" value="Helicase_C"/>
    <property type="match status" value="1"/>
</dbReference>
<dbReference type="SMART" id="SM00487">
    <property type="entry name" value="DEXDc"/>
    <property type="match status" value="1"/>
</dbReference>